<comment type="caution">
    <text evidence="3">The sequence shown here is derived from an EMBL/GenBank/DDBJ whole genome shotgun (WGS) entry which is preliminary data.</text>
</comment>
<accession>A0ABV6PXB7</accession>
<gene>
    <name evidence="3" type="ORF">ACFFGG_16545</name>
</gene>
<feature type="transmembrane region" description="Helical" evidence="2">
    <location>
        <begin position="20"/>
        <end position="38"/>
    </location>
</feature>
<feature type="region of interest" description="Disordered" evidence="1">
    <location>
        <begin position="45"/>
        <end position="75"/>
    </location>
</feature>
<dbReference type="InterPro" id="IPR021382">
    <property type="entry name" value="DUF3014"/>
</dbReference>
<keyword evidence="4" id="KW-1185">Reference proteome</keyword>
<sequence length="306" mass="32141">MPEKDPVDFRPPQPSSRAWVGWVVMAALVAGAAWWFGWRPAHAPEASPPAADAAAPATAPAPAAEAPASAPLAEASAPANPVDALAPAGATLPALADSDAAVAQALRELLGAQRVAQFLLPDGFVRRAVATVDNLARSSAPARLWPVQPAPERFLVTGPADAPAATIAPANAARYHAFVAFAEGVPLGAAVQLYARLYPLFQSAYEELGYPGRYFNDRLVAVLDVLLATPEPAGPVAVQLTQVKGEVPSTRPWVRYEYANPQLESLSSGQKMLLRMGPDNARRLKAVMTELRRRVATGAVAKAKGD</sequence>
<dbReference type="Pfam" id="PF11219">
    <property type="entry name" value="DUF3014"/>
    <property type="match status" value="1"/>
</dbReference>
<reference evidence="3 4" key="1">
    <citation type="submission" date="2024-09" db="EMBL/GenBank/DDBJ databases">
        <authorList>
            <person name="Sun Q."/>
            <person name="Mori K."/>
        </authorList>
    </citation>
    <scope>NUCLEOTIDE SEQUENCE [LARGE SCALE GENOMIC DNA]</scope>
    <source>
        <strain evidence="3 4">NCAIM B.02336</strain>
    </source>
</reference>
<evidence type="ECO:0000313" key="3">
    <source>
        <dbReference type="EMBL" id="MFC0594159.1"/>
    </source>
</evidence>
<protein>
    <submittedName>
        <fullName evidence="3">DUF3014 domain-containing protein</fullName>
    </submittedName>
</protein>
<proteinExistence type="predicted"/>
<keyword evidence="2" id="KW-1133">Transmembrane helix</keyword>
<evidence type="ECO:0000256" key="2">
    <source>
        <dbReference type="SAM" id="Phobius"/>
    </source>
</evidence>
<keyword evidence="2" id="KW-0812">Transmembrane</keyword>
<name>A0ABV6PXB7_9BURK</name>
<dbReference type="RefSeq" id="WP_377484709.1">
    <property type="nucleotide sequence ID" value="NZ_JBHLTN010000038.1"/>
</dbReference>
<dbReference type="Proteomes" id="UP001589834">
    <property type="component" value="Unassembled WGS sequence"/>
</dbReference>
<evidence type="ECO:0000313" key="4">
    <source>
        <dbReference type="Proteomes" id="UP001589834"/>
    </source>
</evidence>
<organism evidence="3 4">
    <name type="scientific">Ottowia pentelensis</name>
    <dbReference type="NCBI Taxonomy" id="511108"/>
    <lineage>
        <taxon>Bacteria</taxon>
        <taxon>Pseudomonadati</taxon>
        <taxon>Pseudomonadota</taxon>
        <taxon>Betaproteobacteria</taxon>
        <taxon>Burkholderiales</taxon>
        <taxon>Comamonadaceae</taxon>
        <taxon>Ottowia</taxon>
    </lineage>
</organism>
<dbReference type="EMBL" id="JBHLTN010000038">
    <property type="protein sequence ID" value="MFC0594159.1"/>
    <property type="molecule type" value="Genomic_DNA"/>
</dbReference>
<keyword evidence="2" id="KW-0472">Membrane</keyword>
<evidence type="ECO:0000256" key="1">
    <source>
        <dbReference type="SAM" id="MobiDB-lite"/>
    </source>
</evidence>